<feature type="compositionally biased region" description="Basic and acidic residues" evidence="1">
    <location>
        <begin position="1"/>
        <end position="39"/>
    </location>
</feature>
<sequence>MDKAKGKAGEFLKDEGKTDALLDKAEEQATRRLGEDKAGHISGVRDAADKRVGSGDDNRADAEAGDDPQADPGPRT</sequence>
<proteinExistence type="predicted"/>
<dbReference type="EMBL" id="JANWTC010000001">
    <property type="protein sequence ID" value="MCS5478082.1"/>
    <property type="molecule type" value="Genomic_DNA"/>
</dbReference>
<organism evidence="2 3">
    <name type="scientific">Corynebacterium lemuris</name>
    <dbReference type="NCBI Taxonomy" id="1859292"/>
    <lineage>
        <taxon>Bacteria</taxon>
        <taxon>Bacillati</taxon>
        <taxon>Actinomycetota</taxon>
        <taxon>Actinomycetes</taxon>
        <taxon>Mycobacteriales</taxon>
        <taxon>Corynebacteriaceae</taxon>
        <taxon>Corynebacterium</taxon>
    </lineage>
</organism>
<dbReference type="Pfam" id="PF14013">
    <property type="entry name" value="MT0933_antitox"/>
    <property type="match status" value="1"/>
</dbReference>
<keyword evidence="3" id="KW-1185">Reference proteome</keyword>
<dbReference type="InterPro" id="IPR028037">
    <property type="entry name" value="Antitoxin_Rv0909/MT0933"/>
</dbReference>
<accession>A0ABT2FS96</accession>
<comment type="caution">
    <text evidence="2">The sequence shown here is derived from an EMBL/GenBank/DDBJ whole genome shotgun (WGS) entry which is preliminary data.</text>
</comment>
<reference evidence="2 3" key="1">
    <citation type="submission" date="2022-08" db="EMBL/GenBank/DDBJ databases">
        <title>YIM 101645 draft genome.</title>
        <authorList>
            <person name="Chen X."/>
        </authorList>
    </citation>
    <scope>NUCLEOTIDE SEQUENCE [LARGE SCALE GENOMIC DNA]</scope>
    <source>
        <strain evidence="2 3">YIM 101645</strain>
    </source>
</reference>
<name>A0ABT2FS96_9CORY</name>
<gene>
    <name evidence="2" type="ORF">NYP18_00240</name>
</gene>
<evidence type="ECO:0000256" key="1">
    <source>
        <dbReference type="SAM" id="MobiDB-lite"/>
    </source>
</evidence>
<dbReference type="Proteomes" id="UP001205965">
    <property type="component" value="Unassembled WGS sequence"/>
</dbReference>
<dbReference type="RefSeq" id="WP_259426093.1">
    <property type="nucleotide sequence ID" value="NZ_JANWTC010000001.1"/>
</dbReference>
<feature type="region of interest" description="Disordered" evidence="1">
    <location>
        <begin position="1"/>
        <end position="76"/>
    </location>
</feature>
<protein>
    <submittedName>
        <fullName evidence="2">Antitoxin</fullName>
    </submittedName>
</protein>
<evidence type="ECO:0000313" key="3">
    <source>
        <dbReference type="Proteomes" id="UP001205965"/>
    </source>
</evidence>
<feature type="compositionally biased region" description="Basic and acidic residues" evidence="1">
    <location>
        <begin position="46"/>
        <end position="62"/>
    </location>
</feature>
<evidence type="ECO:0000313" key="2">
    <source>
        <dbReference type="EMBL" id="MCS5478082.1"/>
    </source>
</evidence>